<gene>
    <name evidence="2" type="ORF">FVB32_11045</name>
</gene>
<organism evidence="2 3">
    <name type="scientific">Flagellimonas hymeniacidonis</name>
    <dbReference type="NCBI Taxonomy" id="2603628"/>
    <lineage>
        <taxon>Bacteria</taxon>
        <taxon>Pseudomonadati</taxon>
        <taxon>Bacteroidota</taxon>
        <taxon>Flavobacteriia</taxon>
        <taxon>Flavobacteriales</taxon>
        <taxon>Flavobacteriaceae</taxon>
        <taxon>Flagellimonas</taxon>
    </lineage>
</organism>
<comment type="caution">
    <text evidence="2">The sequence shown here is derived from an EMBL/GenBank/DDBJ whole genome shotgun (WGS) entry which is preliminary data.</text>
</comment>
<name>A0A5C8V1B8_9FLAO</name>
<accession>A0A5C8V1B8</accession>
<evidence type="ECO:0000313" key="3">
    <source>
        <dbReference type="Proteomes" id="UP000321456"/>
    </source>
</evidence>
<keyword evidence="1" id="KW-1133">Transmembrane helix</keyword>
<reference evidence="2 3" key="1">
    <citation type="submission" date="2019-08" db="EMBL/GenBank/DDBJ databases">
        <title>Professor.</title>
        <authorList>
            <person name="Park J.S."/>
        </authorList>
    </citation>
    <scope>NUCLEOTIDE SEQUENCE [LARGE SCALE GENOMIC DNA]</scope>
    <source>
        <strain evidence="2 3">176CP5-101</strain>
    </source>
</reference>
<proteinExistence type="predicted"/>
<sequence length="46" mass="5509">MGDIIYYILGVLAIVYLVILFKNRRGTRNRKSRKFMDGKRKHDKHS</sequence>
<keyword evidence="1" id="KW-0812">Transmembrane</keyword>
<keyword evidence="1" id="KW-0472">Membrane</keyword>
<protein>
    <submittedName>
        <fullName evidence="2">DUF3810 domain-containing protein</fullName>
    </submittedName>
</protein>
<evidence type="ECO:0000256" key="1">
    <source>
        <dbReference type="SAM" id="Phobius"/>
    </source>
</evidence>
<dbReference type="AlphaFoldDB" id="A0A5C8V1B8"/>
<feature type="transmembrane region" description="Helical" evidence="1">
    <location>
        <begin position="6"/>
        <end position="23"/>
    </location>
</feature>
<keyword evidence="3" id="KW-1185">Reference proteome</keyword>
<evidence type="ECO:0000313" key="2">
    <source>
        <dbReference type="EMBL" id="TXN35121.1"/>
    </source>
</evidence>
<dbReference type="EMBL" id="VRUR01000002">
    <property type="protein sequence ID" value="TXN35121.1"/>
    <property type="molecule type" value="Genomic_DNA"/>
</dbReference>
<dbReference type="Proteomes" id="UP000321456">
    <property type="component" value="Unassembled WGS sequence"/>
</dbReference>